<evidence type="ECO:0000313" key="4">
    <source>
        <dbReference type="Proteomes" id="UP000007437"/>
    </source>
</evidence>
<evidence type="ECO:0000256" key="1">
    <source>
        <dbReference type="SAM" id="MobiDB-lite"/>
    </source>
</evidence>
<keyword evidence="2" id="KW-1133">Transmembrane helix</keyword>
<dbReference type="KEGG" id="brh:RBRH_02185"/>
<keyword evidence="2" id="KW-0812">Transmembrane</keyword>
<dbReference type="STRING" id="882378.RBRH_02185"/>
<proteinExistence type="predicted"/>
<reference evidence="3 4" key="1">
    <citation type="journal article" date="2011" name="J. Bacteriol.">
        <title>Complete genome sequence of Burkholderia rhizoxinica, an endosymbiont of Rhizopus microsporus.</title>
        <authorList>
            <person name="Lackner G."/>
            <person name="Moebius N."/>
            <person name="Partida-Martinez L."/>
            <person name="Hertweck C."/>
        </authorList>
    </citation>
    <scope>NUCLEOTIDE SEQUENCE [LARGE SCALE GENOMIC DNA]</scope>
    <source>
        <strain evidence="4">DSM 19002 / CIP 109453 / HKI 454</strain>
    </source>
</reference>
<name>E5AMD5_MYCRK</name>
<organism evidence="3 4">
    <name type="scientific">Mycetohabitans rhizoxinica (strain DSM 19002 / CIP 109453 / HKI 454)</name>
    <name type="common">Paraburkholderia rhizoxinica</name>
    <dbReference type="NCBI Taxonomy" id="882378"/>
    <lineage>
        <taxon>Bacteria</taxon>
        <taxon>Pseudomonadati</taxon>
        <taxon>Pseudomonadota</taxon>
        <taxon>Betaproteobacteria</taxon>
        <taxon>Burkholderiales</taxon>
        <taxon>Burkholderiaceae</taxon>
        <taxon>Mycetohabitans</taxon>
    </lineage>
</organism>
<protein>
    <submittedName>
        <fullName evidence="3">Uncharacterized protein</fullName>
    </submittedName>
</protein>
<dbReference type="HOGENOM" id="CLU_3005406_0_0_4"/>
<gene>
    <name evidence="3" type="ordered locus">RBRH_02185</name>
</gene>
<dbReference type="EMBL" id="FR687359">
    <property type="protein sequence ID" value="CBW76167.1"/>
    <property type="molecule type" value="Genomic_DNA"/>
</dbReference>
<dbReference type="AlphaFoldDB" id="E5AMD5"/>
<evidence type="ECO:0000313" key="3">
    <source>
        <dbReference type="EMBL" id="CBW76167.1"/>
    </source>
</evidence>
<feature type="region of interest" description="Disordered" evidence="1">
    <location>
        <begin position="1"/>
        <end position="22"/>
    </location>
</feature>
<feature type="transmembrane region" description="Helical" evidence="2">
    <location>
        <begin position="30"/>
        <end position="51"/>
    </location>
</feature>
<accession>E5AMD5</accession>
<keyword evidence="2" id="KW-0472">Membrane</keyword>
<sequence>MIGGPGVRQGRQMMRTDLQKRRTPAQQRAANFRLLAILIAIVAVFFVSVVLKHLIP</sequence>
<evidence type="ECO:0000256" key="2">
    <source>
        <dbReference type="SAM" id="Phobius"/>
    </source>
</evidence>
<dbReference type="Proteomes" id="UP000007437">
    <property type="component" value="Chromosome"/>
</dbReference>